<gene>
    <name evidence="1" type="ORF">DI603_06215</name>
</gene>
<evidence type="ECO:0000313" key="1">
    <source>
        <dbReference type="EMBL" id="PZP34543.1"/>
    </source>
</evidence>
<dbReference type="SUPFAM" id="SSF56529">
    <property type="entry name" value="FAH"/>
    <property type="match status" value="1"/>
</dbReference>
<protein>
    <submittedName>
        <fullName evidence="1">2-keto-4-pentenoate hydratase</fullName>
    </submittedName>
</protein>
<dbReference type="InterPro" id="IPR036663">
    <property type="entry name" value="Fumarylacetoacetase_C_sf"/>
</dbReference>
<proteinExistence type="predicted"/>
<comment type="caution">
    <text evidence="1">The sequence shown here is derived from an EMBL/GenBank/DDBJ whole genome shotgun (WGS) entry which is preliminary data.</text>
</comment>
<dbReference type="GO" id="GO:0005737">
    <property type="term" value="C:cytoplasm"/>
    <property type="evidence" value="ECO:0007669"/>
    <property type="project" value="TreeGrafter"/>
</dbReference>
<evidence type="ECO:0000313" key="2">
    <source>
        <dbReference type="Proteomes" id="UP000249633"/>
    </source>
</evidence>
<dbReference type="PANTHER" id="PTHR30143">
    <property type="entry name" value="ACID HYDRATASE"/>
    <property type="match status" value="1"/>
</dbReference>
<dbReference type="PANTHER" id="PTHR30143:SF0">
    <property type="entry name" value="2-KETO-4-PENTENOATE HYDRATASE"/>
    <property type="match status" value="1"/>
</dbReference>
<dbReference type="Proteomes" id="UP000249633">
    <property type="component" value="Unassembled WGS sequence"/>
</dbReference>
<name>A0A2W5DV58_9BURK</name>
<sequence length="271" mass="27728">MADHAPFTAAQAQHIAEQFTAARAAGRALADYPGPLPATLEQAYAVQAAALARWPAPAQGWKVARVAPAFATQFPEERLIGPAFGANLHRPAVGEQAVCPVFEGGFAAVEAEIVIVVAADAPAGKTDWTADEVAPLVRSLHIGVEIASSPLATLNALGPGAVISDFGNNWGVVIGAEVSNWQALERIAVETFIDGQSVGTGEVALRPGPLGALAFTLNKRAAQGAPLRAGDVISTGMITGVHDVLPGQQSRHVFAGCGEVGVRLVKAGTAA</sequence>
<organism evidence="1 2">
    <name type="scientific">Roseateles depolymerans</name>
    <dbReference type="NCBI Taxonomy" id="76731"/>
    <lineage>
        <taxon>Bacteria</taxon>
        <taxon>Pseudomonadati</taxon>
        <taxon>Pseudomonadota</taxon>
        <taxon>Betaproteobacteria</taxon>
        <taxon>Burkholderiales</taxon>
        <taxon>Sphaerotilaceae</taxon>
        <taxon>Roseateles</taxon>
    </lineage>
</organism>
<dbReference type="GO" id="GO:0008684">
    <property type="term" value="F:2-oxopent-4-enoate hydratase activity"/>
    <property type="evidence" value="ECO:0007669"/>
    <property type="project" value="TreeGrafter"/>
</dbReference>
<dbReference type="Gene3D" id="3.90.850.10">
    <property type="entry name" value="Fumarylacetoacetase-like, C-terminal domain"/>
    <property type="match status" value="1"/>
</dbReference>
<reference evidence="1 2" key="1">
    <citation type="submission" date="2017-08" db="EMBL/GenBank/DDBJ databases">
        <title>Infants hospitalized years apart are colonized by the same room-sourced microbial strains.</title>
        <authorList>
            <person name="Brooks B."/>
            <person name="Olm M.R."/>
            <person name="Firek B.A."/>
            <person name="Baker R."/>
            <person name="Thomas B.C."/>
            <person name="Morowitz M.J."/>
            <person name="Banfield J.F."/>
        </authorList>
    </citation>
    <scope>NUCLEOTIDE SEQUENCE [LARGE SCALE GENOMIC DNA]</scope>
    <source>
        <strain evidence="1">S2_012_000_R2_81</strain>
    </source>
</reference>
<accession>A0A2W5DV58</accession>
<dbReference type="AlphaFoldDB" id="A0A2W5DV58"/>
<dbReference type="EMBL" id="QFOD01000004">
    <property type="protein sequence ID" value="PZP34543.1"/>
    <property type="molecule type" value="Genomic_DNA"/>
</dbReference>
<dbReference type="InterPro" id="IPR050772">
    <property type="entry name" value="Hydratase-Decarb/MhpD_sf"/>
</dbReference>